<sequence>MYPWKAVSEYSETSRLHLAQKKDLVKHDVFLLCQICKTEIIKTSAIKRHCAIFDYPQGSGVGNAFLSKDDEVEDEKSQLIGTSWSEVTRVGQMCVRVSGGGGGRGVDADRLNEIGRSTDLPTCLFHRPPASTPPNLPTASQRVVAMPVLVRTCDHLGEVLNHPLRGLAPVVIAQCGGESELIRPGWTGLESGPPSLACVCVLPRPPTPPFLLSLFEPYEALW</sequence>
<accession>W6UTM4</accession>
<comment type="caution">
    <text evidence="1">The sequence shown here is derived from an EMBL/GenBank/DDBJ whole genome shotgun (WGS) entry which is preliminary data.</text>
</comment>
<evidence type="ECO:0000313" key="2">
    <source>
        <dbReference type="Proteomes" id="UP000019149"/>
    </source>
</evidence>
<dbReference type="RefSeq" id="XP_024347965.1">
    <property type="nucleotide sequence ID" value="XM_024497596.1"/>
</dbReference>
<organism evidence="1 2">
    <name type="scientific">Echinococcus granulosus</name>
    <name type="common">Hydatid tapeworm</name>
    <dbReference type="NCBI Taxonomy" id="6210"/>
    <lineage>
        <taxon>Eukaryota</taxon>
        <taxon>Metazoa</taxon>
        <taxon>Spiralia</taxon>
        <taxon>Lophotrochozoa</taxon>
        <taxon>Platyhelminthes</taxon>
        <taxon>Cestoda</taxon>
        <taxon>Eucestoda</taxon>
        <taxon>Cyclophyllidea</taxon>
        <taxon>Taeniidae</taxon>
        <taxon>Echinococcus</taxon>
        <taxon>Echinococcus granulosus group</taxon>
    </lineage>
</organism>
<dbReference type="OrthoDB" id="10574502at2759"/>
<dbReference type="GeneID" id="36344062"/>
<keyword evidence="2" id="KW-1185">Reference proteome</keyword>
<protein>
    <submittedName>
        <fullName evidence="1">Uncharacterized protein</fullName>
    </submittedName>
</protein>
<dbReference type="KEGG" id="egl:EGR_08347"/>
<dbReference type="AlphaFoldDB" id="W6UTM4"/>
<dbReference type="Proteomes" id="UP000019149">
    <property type="component" value="Unassembled WGS sequence"/>
</dbReference>
<evidence type="ECO:0000313" key="1">
    <source>
        <dbReference type="EMBL" id="EUB56769.1"/>
    </source>
</evidence>
<name>W6UTM4_ECHGR</name>
<gene>
    <name evidence="1" type="ORF">EGR_08347</name>
</gene>
<dbReference type="CTD" id="36344062"/>
<reference evidence="1 2" key="1">
    <citation type="journal article" date="2013" name="Nat. Genet.">
        <title>The genome of the hydatid tapeworm Echinococcus granulosus.</title>
        <authorList>
            <person name="Zheng H."/>
            <person name="Zhang W."/>
            <person name="Zhang L."/>
            <person name="Zhang Z."/>
            <person name="Li J."/>
            <person name="Lu G."/>
            <person name="Zhu Y."/>
            <person name="Wang Y."/>
            <person name="Huang Y."/>
            <person name="Liu J."/>
            <person name="Kang H."/>
            <person name="Chen J."/>
            <person name="Wang L."/>
            <person name="Chen A."/>
            <person name="Yu S."/>
            <person name="Gao Z."/>
            <person name="Jin L."/>
            <person name="Gu W."/>
            <person name="Wang Z."/>
            <person name="Zhao L."/>
            <person name="Shi B."/>
            <person name="Wen H."/>
            <person name="Lin R."/>
            <person name="Jones M.K."/>
            <person name="Brejova B."/>
            <person name="Vinar T."/>
            <person name="Zhao G."/>
            <person name="McManus D.P."/>
            <person name="Chen Z."/>
            <person name="Zhou Y."/>
            <person name="Wang S."/>
        </authorList>
    </citation>
    <scope>NUCLEOTIDE SEQUENCE [LARGE SCALE GENOMIC DNA]</scope>
</reference>
<dbReference type="EMBL" id="APAU02000104">
    <property type="protein sequence ID" value="EUB56769.1"/>
    <property type="molecule type" value="Genomic_DNA"/>
</dbReference>
<proteinExistence type="predicted"/>